<evidence type="ECO:0000313" key="2">
    <source>
        <dbReference type="EMBL" id="CAJ0809515.1"/>
    </source>
</evidence>
<feature type="region of interest" description="Disordered" evidence="1">
    <location>
        <begin position="43"/>
        <end position="65"/>
    </location>
</feature>
<name>A0ABN9JIZ9_9RALS</name>
<organism evidence="2 3">
    <name type="scientific">Ralstonia psammae</name>
    <dbReference type="NCBI Taxonomy" id="3058598"/>
    <lineage>
        <taxon>Bacteria</taxon>
        <taxon>Pseudomonadati</taxon>
        <taxon>Pseudomonadota</taxon>
        <taxon>Betaproteobacteria</taxon>
        <taxon>Burkholderiales</taxon>
        <taxon>Burkholderiaceae</taxon>
        <taxon>Ralstonia</taxon>
    </lineage>
</organism>
<reference evidence="2 3" key="1">
    <citation type="submission" date="2023-07" db="EMBL/GenBank/DDBJ databases">
        <authorList>
            <person name="Peeters C."/>
        </authorList>
    </citation>
    <scope>NUCLEOTIDE SEQUENCE [LARGE SCALE GENOMIC DNA]</scope>
    <source>
        <strain evidence="2 3">LMG 19083</strain>
    </source>
</reference>
<proteinExistence type="predicted"/>
<sequence>MGLGGPFELEFTLYFRQITSRTRISLAGRRCCNESEAVVPVGMTKQHQFEESNGTKSDLSSDQHG</sequence>
<keyword evidence="3" id="KW-1185">Reference proteome</keyword>
<evidence type="ECO:0000256" key="1">
    <source>
        <dbReference type="SAM" id="MobiDB-lite"/>
    </source>
</evidence>
<dbReference type="Proteomes" id="UP001189813">
    <property type="component" value="Unassembled WGS sequence"/>
</dbReference>
<evidence type="ECO:0000313" key="3">
    <source>
        <dbReference type="Proteomes" id="UP001189813"/>
    </source>
</evidence>
<comment type="caution">
    <text evidence="2">The sequence shown here is derived from an EMBL/GenBank/DDBJ whole genome shotgun (WGS) entry which is preliminary data.</text>
</comment>
<accession>A0ABN9JIZ9</accession>
<dbReference type="EMBL" id="CATZBU010000028">
    <property type="protein sequence ID" value="CAJ0809515.1"/>
    <property type="molecule type" value="Genomic_DNA"/>
</dbReference>
<gene>
    <name evidence="2" type="ORF">LMG19083_04952</name>
</gene>
<protein>
    <submittedName>
        <fullName evidence="2">Uncharacterized protein</fullName>
    </submittedName>
</protein>